<evidence type="ECO:0000256" key="2">
    <source>
        <dbReference type="SAM" id="Coils"/>
    </source>
</evidence>
<evidence type="ECO:0000313" key="4">
    <source>
        <dbReference type="EMBL" id="QXM05533.1"/>
    </source>
</evidence>
<keyword evidence="2" id="KW-0175">Coiled coil</keyword>
<dbReference type="Pfam" id="PF01510">
    <property type="entry name" value="Amidase_2"/>
    <property type="match status" value="1"/>
</dbReference>
<reference evidence="4" key="1">
    <citation type="submission" date="2021-07" db="EMBL/GenBank/DDBJ databases">
        <title>Complete genome sequence of Crassaminicella sp. 143-21, isolated from a deep-sea hydrothermal vent.</title>
        <authorList>
            <person name="Li X."/>
        </authorList>
    </citation>
    <scope>NUCLEOTIDE SEQUENCE</scope>
    <source>
        <strain evidence="4">143-21</strain>
    </source>
</reference>
<dbReference type="InterPro" id="IPR002502">
    <property type="entry name" value="Amidase_domain"/>
</dbReference>
<protein>
    <submittedName>
        <fullName evidence="4">Glucosaminidase domain-containing protein</fullName>
    </submittedName>
</protein>
<dbReference type="CDD" id="cd06583">
    <property type="entry name" value="PGRP"/>
    <property type="match status" value="1"/>
</dbReference>
<dbReference type="PANTHER" id="PTHR11022">
    <property type="entry name" value="PEPTIDOGLYCAN RECOGNITION PROTEIN"/>
    <property type="match status" value="1"/>
</dbReference>
<feature type="domain" description="Peptidoglycan recognition protein family" evidence="3">
    <location>
        <begin position="26"/>
        <end position="146"/>
    </location>
</feature>
<keyword evidence="5" id="KW-1185">Reference proteome</keyword>
<evidence type="ECO:0000256" key="1">
    <source>
        <dbReference type="ARBA" id="ARBA00007553"/>
    </source>
</evidence>
<gene>
    <name evidence="4" type="ORF">KVH43_09120</name>
</gene>
<dbReference type="RefSeq" id="WP_218282231.1">
    <property type="nucleotide sequence ID" value="NZ_CP078093.1"/>
</dbReference>
<organism evidence="4 5">
    <name type="scientific">Crassaminicella indica</name>
    <dbReference type="NCBI Taxonomy" id="2855394"/>
    <lineage>
        <taxon>Bacteria</taxon>
        <taxon>Bacillati</taxon>
        <taxon>Bacillota</taxon>
        <taxon>Clostridia</taxon>
        <taxon>Eubacteriales</taxon>
        <taxon>Clostridiaceae</taxon>
        <taxon>Crassaminicella</taxon>
    </lineage>
</organism>
<evidence type="ECO:0000313" key="5">
    <source>
        <dbReference type="Proteomes" id="UP000886818"/>
    </source>
</evidence>
<proteinExistence type="inferred from homology"/>
<comment type="similarity">
    <text evidence="1">Belongs to the N-acetylmuramoyl-L-alanine amidase 2 family.</text>
</comment>
<dbReference type="Pfam" id="PF01832">
    <property type="entry name" value="Glucosaminidase"/>
    <property type="match status" value="1"/>
</dbReference>
<dbReference type="Proteomes" id="UP000886818">
    <property type="component" value="Chromosome"/>
</dbReference>
<name>A0ABX8R923_9CLOT</name>
<evidence type="ECO:0000259" key="3">
    <source>
        <dbReference type="SMART" id="SM00701"/>
    </source>
</evidence>
<feature type="coiled-coil region" evidence="2">
    <location>
        <begin position="337"/>
        <end position="378"/>
    </location>
</feature>
<dbReference type="PANTHER" id="PTHR11022:SF41">
    <property type="entry name" value="PEPTIDOGLYCAN-RECOGNITION PROTEIN LC-RELATED"/>
    <property type="match status" value="1"/>
</dbReference>
<dbReference type="EMBL" id="CP078093">
    <property type="protein sequence ID" value="QXM05533.1"/>
    <property type="molecule type" value="Genomic_DNA"/>
</dbReference>
<dbReference type="SMART" id="SM00701">
    <property type="entry name" value="PGRP"/>
    <property type="match status" value="1"/>
</dbReference>
<dbReference type="InterPro" id="IPR006619">
    <property type="entry name" value="PGRP_domain_met/bac"/>
</dbReference>
<accession>A0ABX8R923</accession>
<dbReference type="InterPro" id="IPR002901">
    <property type="entry name" value="MGlyc_endo_b_GlcNAc-like_dom"/>
</dbReference>
<sequence>MRRFHSYTVESYLAYLRNLKLKRKITDIHLHHTWKPTKKTYYLASNKEKIIYGMWKYHTQTLKWRDIGQHVSVSPDGLIWDGRDVNLMPASISGHNKNAFAIEMIGNFDKGYEKLEGAQLEAVKKLVKGLFEIFHTKKLIFHREYSNKTCPGTSLNKAMFLEEIENRIKILGDSVATKEQMKQYLLTVNPVPKIQCTPEEIVNYYLNEGATEGVRGDIAFAQALLETGFFRFGGIVLPEQNNYAGLGATNATQKGRAASFSSPQIGVRAHIQHLKGYASKEPLVNPAVDPRYTILAERGLLGSCIYVTDLNGKWAIPGNDYGEKILKIFDKFIFFSVKEESANREGILEENKKLKEDNMRMQEKIKKYEALFNTIKKEIDHFS</sequence>
<dbReference type="InterPro" id="IPR015510">
    <property type="entry name" value="PGRP"/>
</dbReference>